<gene>
    <name evidence="1" type="ORF">C8Q71DRAFT_863044</name>
</gene>
<evidence type="ECO:0000313" key="2">
    <source>
        <dbReference type="Proteomes" id="UP000814176"/>
    </source>
</evidence>
<dbReference type="EMBL" id="JADCUA010000036">
    <property type="protein sequence ID" value="KAH9829662.1"/>
    <property type="molecule type" value="Genomic_DNA"/>
</dbReference>
<comment type="caution">
    <text evidence="1">The sequence shown here is derived from an EMBL/GenBank/DDBJ whole genome shotgun (WGS) entry which is preliminary data.</text>
</comment>
<protein>
    <recommendedName>
        <fullName evidence="3">F-box domain-containing protein</fullName>
    </recommendedName>
</protein>
<sequence length="459" mass="51035">MSLASLNYDVIETILTYSGSQDALRLATTCRSLYAPAVQRLLSHISVDSGWSNDRLLQYCNYMLADAKSRPRCLRSLSITSIPRGDLSAFNSLADVLRSALALRKITLTWDVAFAMEDCPSFEDALASVESLDVIDIRGMDLPLVRLLSRMKCRPRTLRCDLIPVWRFSLVGKPGPCEGGQPSFLSNFADSVTTLELGHLSNPIEELMPDTVWPSVRELSVTSGTFTNVRTVSCAFPNLRDLRIRNVQLADPTIPAEWPELRFLSTTDPIPLQCRVRHVQLNVDCERASASYIQRSLEMLRRASPTVLSCYASVALFEYMAEHLRDLKVLHVDAGNVPLDLPMHSILVSLATALRAIPLLALTLDIPLSNYATCSDEATYAEMFAAAIPSLELVGIDHYEPSERPHSAMMDPAEWDVSERSWYRVPPRSADGTPVLRGLSRWTGTKIREGLVASYGCRD</sequence>
<dbReference type="Proteomes" id="UP000814176">
    <property type="component" value="Unassembled WGS sequence"/>
</dbReference>
<reference evidence="1 2" key="1">
    <citation type="journal article" date="2021" name="Environ. Microbiol.">
        <title>Gene family expansions and transcriptome signatures uncover fungal adaptations to wood decay.</title>
        <authorList>
            <person name="Hage H."/>
            <person name="Miyauchi S."/>
            <person name="Viragh M."/>
            <person name="Drula E."/>
            <person name="Min B."/>
            <person name="Chaduli D."/>
            <person name="Navarro D."/>
            <person name="Favel A."/>
            <person name="Norest M."/>
            <person name="Lesage-Meessen L."/>
            <person name="Balint B."/>
            <person name="Merenyi Z."/>
            <person name="de Eugenio L."/>
            <person name="Morin E."/>
            <person name="Martinez A.T."/>
            <person name="Baldrian P."/>
            <person name="Stursova M."/>
            <person name="Martinez M.J."/>
            <person name="Novotny C."/>
            <person name="Magnuson J.K."/>
            <person name="Spatafora J.W."/>
            <person name="Maurice S."/>
            <person name="Pangilinan J."/>
            <person name="Andreopoulos W."/>
            <person name="LaButti K."/>
            <person name="Hundley H."/>
            <person name="Na H."/>
            <person name="Kuo A."/>
            <person name="Barry K."/>
            <person name="Lipzen A."/>
            <person name="Henrissat B."/>
            <person name="Riley R."/>
            <person name="Ahrendt S."/>
            <person name="Nagy L.G."/>
            <person name="Grigoriev I.V."/>
            <person name="Martin F."/>
            <person name="Rosso M.N."/>
        </authorList>
    </citation>
    <scope>NUCLEOTIDE SEQUENCE [LARGE SCALE GENOMIC DNA]</scope>
    <source>
        <strain evidence="1 2">CIRM-BRFM 1785</strain>
    </source>
</reference>
<organism evidence="1 2">
    <name type="scientific">Rhodofomes roseus</name>
    <dbReference type="NCBI Taxonomy" id="34475"/>
    <lineage>
        <taxon>Eukaryota</taxon>
        <taxon>Fungi</taxon>
        <taxon>Dikarya</taxon>
        <taxon>Basidiomycota</taxon>
        <taxon>Agaricomycotina</taxon>
        <taxon>Agaricomycetes</taxon>
        <taxon>Polyporales</taxon>
        <taxon>Rhodofomes</taxon>
    </lineage>
</organism>
<dbReference type="GeneID" id="72008843"/>
<accession>A0ABQ8JZZ4</accession>
<name>A0ABQ8JZZ4_9APHY</name>
<dbReference type="RefSeq" id="XP_047773105.1">
    <property type="nucleotide sequence ID" value="XM_047928111.1"/>
</dbReference>
<keyword evidence="2" id="KW-1185">Reference proteome</keyword>
<evidence type="ECO:0008006" key="3">
    <source>
        <dbReference type="Google" id="ProtNLM"/>
    </source>
</evidence>
<proteinExistence type="predicted"/>
<evidence type="ECO:0000313" key="1">
    <source>
        <dbReference type="EMBL" id="KAH9829662.1"/>
    </source>
</evidence>